<organism evidence="2 3">
    <name type="scientific">Aquipseudomonas campi</name>
    <dbReference type="NCBI Taxonomy" id="2731681"/>
    <lineage>
        <taxon>Bacteria</taxon>
        <taxon>Pseudomonadati</taxon>
        <taxon>Pseudomonadota</taxon>
        <taxon>Gammaproteobacteria</taxon>
        <taxon>Pseudomonadales</taxon>
        <taxon>Pseudomonadaceae</taxon>
        <taxon>Aquipseudomonas</taxon>
    </lineage>
</organism>
<evidence type="ECO:0000259" key="1">
    <source>
        <dbReference type="Pfam" id="PF01656"/>
    </source>
</evidence>
<dbReference type="PANTHER" id="PTHR13696">
    <property type="entry name" value="P-LOOP CONTAINING NUCLEOSIDE TRIPHOSPHATE HYDROLASE"/>
    <property type="match status" value="1"/>
</dbReference>
<proteinExistence type="predicted"/>
<dbReference type="KEGG" id="pcam:HNE05_04180"/>
<dbReference type="Proteomes" id="UP000501379">
    <property type="component" value="Chromosome"/>
</dbReference>
<dbReference type="InterPro" id="IPR050678">
    <property type="entry name" value="DNA_Partitioning_ATPase"/>
</dbReference>
<dbReference type="PANTHER" id="PTHR13696:SF96">
    <property type="entry name" value="COBQ_COBB_MIND_PARA NUCLEOTIDE BINDING DOMAIN-CONTAINING PROTEIN"/>
    <property type="match status" value="1"/>
</dbReference>
<dbReference type="CDD" id="cd02042">
    <property type="entry name" value="ParAB_family"/>
    <property type="match status" value="1"/>
</dbReference>
<evidence type="ECO:0000313" key="3">
    <source>
        <dbReference type="Proteomes" id="UP000501379"/>
    </source>
</evidence>
<dbReference type="EMBL" id="CP053697">
    <property type="protein sequence ID" value="QKE62589.1"/>
    <property type="molecule type" value="Genomic_DNA"/>
</dbReference>
<dbReference type="Pfam" id="PF01656">
    <property type="entry name" value="CbiA"/>
    <property type="match status" value="1"/>
</dbReference>
<dbReference type="InterPro" id="IPR002586">
    <property type="entry name" value="CobQ/CobB/MinD/ParA_Nub-bd_dom"/>
</dbReference>
<gene>
    <name evidence="2" type="ORF">HNE05_04180</name>
</gene>
<feature type="domain" description="CobQ/CobB/MinD/ParA nucleotide binding" evidence="1">
    <location>
        <begin position="4"/>
        <end position="178"/>
    </location>
</feature>
<name>A0A6M8FF12_9GAMM</name>
<keyword evidence="3" id="KW-1185">Reference proteome</keyword>
<accession>A0A6M8FF12</accession>
<reference evidence="2" key="1">
    <citation type="submission" date="2020-07" db="EMBL/GenBank/DDBJ databases">
        <title>Nitrate ammonifying Pseudomonas campi sp. nov. isolated from German agricultural grassland.</title>
        <authorList>
            <person name="Timsy T."/>
            <person name="Ulrich A."/>
            <person name="Spanner T."/>
            <person name="Foesel B."/>
            <person name="Kolb S."/>
            <person name="Horn M.A."/>
            <person name="Behrendt U."/>
        </authorList>
    </citation>
    <scope>NUCLEOTIDE SEQUENCE</scope>
    <source>
        <strain evidence="2">S1-A32-2</strain>
    </source>
</reference>
<evidence type="ECO:0000313" key="2">
    <source>
        <dbReference type="EMBL" id="QKE62589.1"/>
    </source>
</evidence>
<dbReference type="SUPFAM" id="SSF52540">
    <property type="entry name" value="P-loop containing nucleoside triphosphate hydrolases"/>
    <property type="match status" value="1"/>
</dbReference>
<sequence>MKRILVANAKGGCGKTTLATQIAGHFASQGRSVLLADYDRQRSASDWLGCRPANCAPLTLHAAWRDPLPEQGYEILVCDMPAAITAQALWQVLRAGDKLLIPVMPSPSDMLASLRFMMALNMADLAKAGVEVGLVANRVRSNTEYTRSLYQLLAKMDLPLVASIRDTQNYVRALDHGISLFDLPLPRVRNDLEQWQVLLQWLEGDAKPGHSINSPAGAEKQSANIVF</sequence>
<dbReference type="RefSeq" id="WP_173204589.1">
    <property type="nucleotide sequence ID" value="NZ_CP053697.2"/>
</dbReference>
<dbReference type="AlphaFoldDB" id="A0A6M8FF12"/>
<dbReference type="InterPro" id="IPR027417">
    <property type="entry name" value="P-loop_NTPase"/>
</dbReference>
<protein>
    <submittedName>
        <fullName evidence="2">ParA family protein</fullName>
    </submittedName>
</protein>
<dbReference type="Gene3D" id="3.40.50.300">
    <property type="entry name" value="P-loop containing nucleotide triphosphate hydrolases"/>
    <property type="match status" value="1"/>
</dbReference>